<dbReference type="GO" id="GO:0005737">
    <property type="term" value="C:cytoplasm"/>
    <property type="evidence" value="ECO:0007669"/>
    <property type="project" value="UniProtKB-SubCell"/>
</dbReference>
<protein>
    <recommendedName>
        <fullName evidence="5">CRISPR type III-B/RAMP module-associated protein Cmr5</fullName>
    </recommendedName>
</protein>
<evidence type="ECO:0000256" key="3">
    <source>
        <dbReference type="ARBA" id="ARBA00022490"/>
    </source>
</evidence>
<evidence type="ECO:0000313" key="6">
    <source>
        <dbReference type="EMBL" id="TBM39580.1"/>
    </source>
</evidence>
<sequence>MQPRSQIVATAAFKQINSRKNKSIEENKKYATLAHKLPTMILQNGLAQATGFLLSKSEEHHKALLEDLVLVFKQVDAKLANIANAEALHDAIIQSDLPQIMRMTREALEIAGWLRRYVQGVLKIDATGEVNDDHHNPAEAKL</sequence>
<organism evidence="6 7">
    <name type="scientific">Vibrio cholerae</name>
    <dbReference type="NCBI Taxonomy" id="666"/>
    <lineage>
        <taxon>Bacteria</taxon>
        <taxon>Pseudomonadati</taxon>
        <taxon>Pseudomonadota</taxon>
        <taxon>Gammaproteobacteria</taxon>
        <taxon>Vibrionales</taxon>
        <taxon>Vibrionaceae</taxon>
        <taxon>Vibrio</taxon>
    </lineage>
</organism>
<comment type="similarity">
    <text evidence="2">Belongs to the CRISPR system Cmr5 family.</text>
</comment>
<comment type="caution">
    <text evidence="6">The sequence shown here is derived from an EMBL/GenBank/DDBJ whole genome shotgun (WGS) entry which is preliminary data.</text>
</comment>
<proteinExistence type="inferred from homology"/>
<dbReference type="AlphaFoldDB" id="A0A7Z7VM71"/>
<evidence type="ECO:0000256" key="5">
    <source>
        <dbReference type="ARBA" id="ARBA00030001"/>
    </source>
</evidence>
<dbReference type="Proteomes" id="UP000294145">
    <property type="component" value="Unassembled WGS sequence"/>
</dbReference>
<dbReference type="InterPro" id="IPR023101">
    <property type="entry name" value="AF1862-like_dom_sf"/>
</dbReference>
<name>A0A7Z7VM71_VIBCL</name>
<dbReference type="GO" id="GO:0051607">
    <property type="term" value="P:defense response to virus"/>
    <property type="evidence" value="ECO:0007669"/>
    <property type="project" value="UniProtKB-KW"/>
</dbReference>
<evidence type="ECO:0000313" key="7">
    <source>
        <dbReference type="Proteomes" id="UP000294145"/>
    </source>
</evidence>
<dbReference type="RefSeq" id="WP_054104100.1">
    <property type="nucleotide sequence ID" value="NZ_CTBD01000131.1"/>
</dbReference>
<dbReference type="Pfam" id="PF09701">
    <property type="entry name" value="Cas_Cmr5"/>
    <property type="match status" value="1"/>
</dbReference>
<dbReference type="NCBIfam" id="TIGR01881">
    <property type="entry name" value="cas_Cmr5"/>
    <property type="match status" value="1"/>
</dbReference>
<gene>
    <name evidence="6" type="primary">cmr5</name>
    <name evidence="6" type="ORF">EYB64_16805</name>
</gene>
<dbReference type="CDD" id="cd09749">
    <property type="entry name" value="Cmr5_III-B"/>
    <property type="match status" value="1"/>
</dbReference>
<accession>A0A7Z7VM71</accession>
<reference evidence="6 7" key="1">
    <citation type="submission" date="2019-02" db="EMBL/GenBank/DDBJ databases">
        <title>Genomic plasticity associated with the antimicrobial resistance in Vibrio cholerae.</title>
        <authorList>
            <person name="Verma J."/>
            <person name="Bag S."/>
            <person name="Saha B."/>
            <person name="Kumar P."/>
            <person name="Ghosh T.S."/>
            <person name="Dayal M."/>
            <person name="Senapati T."/>
            <person name="Mehra S."/>
            <person name="Dey P."/>
            <person name="Desigamani A."/>
            <person name="Kumar D."/>
            <person name="Rana P."/>
            <person name="Kumar B."/>
            <person name="Maiti T.K."/>
            <person name="Sharma N.C."/>
            <person name="Bhadra R.K."/>
            <person name="Mutreja A."/>
            <person name="Nair G.B."/>
            <person name="Ramamurthy T."/>
            <person name="Das B."/>
        </authorList>
    </citation>
    <scope>NUCLEOTIDE SEQUENCE [LARGE SCALE GENOMIC DNA]</scope>
    <source>
        <strain evidence="6 7">IDH06781</strain>
    </source>
</reference>
<evidence type="ECO:0000256" key="2">
    <source>
        <dbReference type="ARBA" id="ARBA00006161"/>
    </source>
</evidence>
<dbReference type="EMBL" id="SISP01000034">
    <property type="protein sequence ID" value="TBM39580.1"/>
    <property type="molecule type" value="Genomic_DNA"/>
</dbReference>
<dbReference type="InterPro" id="IPR010160">
    <property type="entry name" value="CRISPR-assoc_prot_Cmr5"/>
</dbReference>
<dbReference type="Gene3D" id="1.10.520.30">
    <property type="entry name" value="AF1862-like domain"/>
    <property type="match status" value="1"/>
</dbReference>
<evidence type="ECO:0000256" key="4">
    <source>
        <dbReference type="ARBA" id="ARBA00023118"/>
    </source>
</evidence>
<dbReference type="SUPFAM" id="SSF158568">
    <property type="entry name" value="AF1862-like"/>
    <property type="match status" value="1"/>
</dbReference>
<comment type="subcellular location">
    <subcellularLocation>
        <location evidence="1">Cytoplasm</location>
    </subcellularLocation>
</comment>
<evidence type="ECO:0000256" key="1">
    <source>
        <dbReference type="ARBA" id="ARBA00004496"/>
    </source>
</evidence>
<keyword evidence="3" id="KW-0963">Cytoplasm</keyword>
<keyword evidence="4" id="KW-0051">Antiviral defense</keyword>